<dbReference type="EMBL" id="BARW01017093">
    <property type="protein sequence ID" value="GAI98755.1"/>
    <property type="molecule type" value="Genomic_DNA"/>
</dbReference>
<organism evidence="1">
    <name type="scientific">marine sediment metagenome</name>
    <dbReference type="NCBI Taxonomy" id="412755"/>
    <lineage>
        <taxon>unclassified sequences</taxon>
        <taxon>metagenomes</taxon>
        <taxon>ecological metagenomes</taxon>
    </lineage>
</organism>
<feature type="non-terminal residue" evidence="1">
    <location>
        <position position="1"/>
    </location>
</feature>
<reference evidence="1" key="1">
    <citation type="journal article" date="2014" name="Front. Microbiol.">
        <title>High frequency of phylogenetically diverse reductive dehalogenase-homologous genes in deep subseafloor sedimentary metagenomes.</title>
        <authorList>
            <person name="Kawai M."/>
            <person name="Futagami T."/>
            <person name="Toyoda A."/>
            <person name="Takaki Y."/>
            <person name="Nishi S."/>
            <person name="Hori S."/>
            <person name="Arai W."/>
            <person name="Tsubouchi T."/>
            <person name="Morono Y."/>
            <person name="Uchiyama I."/>
            <person name="Ito T."/>
            <person name="Fujiyama A."/>
            <person name="Inagaki F."/>
            <person name="Takami H."/>
        </authorList>
    </citation>
    <scope>NUCLEOTIDE SEQUENCE</scope>
    <source>
        <strain evidence="1">Expedition CK06-06</strain>
    </source>
</reference>
<dbReference type="Gene3D" id="3.50.50.60">
    <property type="entry name" value="FAD/NAD(P)-binding domain"/>
    <property type="match status" value="1"/>
</dbReference>
<accession>X1UFV6</accession>
<comment type="caution">
    <text evidence="1">The sequence shown here is derived from an EMBL/GenBank/DDBJ whole genome shotgun (WGS) entry which is preliminary data.</text>
</comment>
<dbReference type="AlphaFoldDB" id="X1UFV6"/>
<sequence>ARKPELFPKELQEYFMNVEKSEAGVIEKTGEVYPGLYVAGMSVCDAFGLPRMGPIFGGMLKSGKKVAELIKNKLAT</sequence>
<proteinExistence type="predicted"/>
<dbReference type="InterPro" id="IPR036188">
    <property type="entry name" value="FAD/NAD-bd_sf"/>
</dbReference>
<dbReference type="Pfam" id="PF01946">
    <property type="entry name" value="Thi4"/>
    <property type="match status" value="1"/>
</dbReference>
<name>X1UFV6_9ZZZZ</name>
<evidence type="ECO:0008006" key="2">
    <source>
        <dbReference type="Google" id="ProtNLM"/>
    </source>
</evidence>
<gene>
    <name evidence="1" type="ORF">S12H4_29607</name>
</gene>
<protein>
    <recommendedName>
        <fullName evidence="2">Ribose 1,5-bisphosphate isomerase</fullName>
    </recommendedName>
</protein>
<evidence type="ECO:0000313" key="1">
    <source>
        <dbReference type="EMBL" id="GAI98755.1"/>
    </source>
</evidence>